<dbReference type="eggNOG" id="ENOG502S9Y8">
    <property type="taxonomic scope" value="Eukaryota"/>
</dbReference>
<dbReference type="InterPro" id="IPR011332">
    <property type="entry name" value="Ribosomal_zn-bd"/>
</dbReference>
<evidence type="ECO:0000313" key="4">
    <source>
        <dbReference type="EMBL" id="AFZ80739.1"/>
    </source>
</evidence>
<protein>
    <recommendedName>
        <fullName evidence="6">50S ribosomal protein L33</fullName>
    </recommendedName>
</protein>
<proteinExistence type="inferred from homology"/>
<sequence length="128" mass="14932">MFFLSRVLYRNNTKRLSVRLTSCVQSGYFYLTRISPLKAKHRMALRKYDPRVNKHVIFYQTASACSLPGKTPASEHSAKYARLCGKSKNMRPLLARVERAYEYGRYNAFDRAYQRLVDSRGKVVPRMS</sequence>
<dbReference type="InterPro" id="IPR001705">
    <property type="entry name" value="Ribosomal_bL33"/>
</dbReference>
<dbReference type="InterPro" id="IPR038584">
    <property type="entry name" value="Ribosomal_bL33_sf"/>
</dbReference>
<evidence type="ECO:0000256" key="3">
    <source>
        <dbReference type="ARBA" id="ARBA00023274"/>
    </source>
</evidence>
<evidence type="ECO:0008006" key="6">
    <source>
        <dbReference type="Google" id="ProtNLM"/>
    </source>
</evidence>
<dbReference type="VEuPathDB" id="PiroplasmaDB:BEWA_001460"/>
<gene>
    <name evidence="4" type="ORF">BEWA_001460</name>
</gene>
<dbReference type="PANTHER" id="PTHR15238:SF1">
    <property type="entry name" value="LARGE RIBOSOMAL SUBUNIT PROTEIN BL33M"/>
    <property type="match status" value="1"/>
</dbReference>
<name>L0B0S2_THEEQ</name>
<dbReference type="Pfam" id="PF00471">
    <property type="entry name" value="Ribosomal_L33"/>
    <property type="match status" value="1"/>
</dbReference>
<dbReference type="Proteomes" id="UP000031512">
    <property type="component" value="Chromosome 3"/>
</dbReference>
<dbReference type="GO" id="GO:0005737">
    <property type="term" value="C:cytoplasm"/>
    <property type="evidence" value="ECO:0007669"/>
    <property type="project" value="UniProtKB-ARBA"/>
</dbReference>
<dbReference type="AlphaFoldDB" id="L0B0S2"/>
<dbReference type="OrthoDB" id="275534at2759"/>
<dbReference type="NCBIfam" id="TIGR01023">
    <property type="entry name" value="rpmG_bact"/>
    <property type="match status" value="1"/>
</dbReference>
<dbReference type="KEGG" id="beq:BEWA_001460"/>
<evidence type="ECO:0000256" key="1">
    <source>
        <dbReference type="ARBA" id="ARBA00007596"/>
    </source>
</evidence>
<evidence type="ECO:0000256" key="2">
    <source>
        <dbReference type="ARBA" id="ARBA00022980"/>
    </source>
</evidence>
<dbReference type="PANTHER" id="PTHR15238">
    <property type="entry name" value="54S RIBOSOMAL PROTEIN L39, MITOCHONDRIAL"/>
    <property type="match status" value="1"/>
</dbReference>
<keyword evidence="2" id="KW-0689">Ribosomal protein</keyword>
<dbReference type="GO" id="GO:0003735">
    <property type="term" value="F:structural constituent of ribosome"/>
    <property type="evidence" value="ECO:0007669"/>
    <property type="project" value="InterPro"/>
</dbReference>
<evidence type="ECO:0000313" key="5">
    <source>
        <dbReference type="Proteomes" id="UP000031512"/>
    </source>
</evidence>
<organism evidence="4 5">
    <name type="scientific">Theileria equi strain WA</name>
    <dbReference type="NCBI Taxonomy" id="1537102"/>
    <lineage>
        <taxon>Eukaryota</taxon>
        <taxon>Sar</taxon>
        <taxon>Alveolata</taxon>
        <taxon>Apicomplexa</taxon>
        <taxon>Aconoidasida</taxon>
        <taxon>Piroplasmida</taxon>
        <taxon>Theileriidae</taxon>
        <taxon>Theileria</taxon>
    </lineage>
</organism>
<reference evidence="4 5" key="1">
    <citation type="journal article" date="2012" name="BMC Genomics">
        <title>Comparative genomic analysis and phylogenetic position of Theileria equi.</title>
        <authorList>
            <person name="Kappmeyer L.S."/>
            <person name="Thiagarajan M."/>
            <person name="Herndon D.R."/>
            <person name="Ramsay J.D."/>
            <person name="Caler E."/>
            <person name="Djikeng A."/>
            <person name="Gillespie J.J."/>
            <person name="Lau A.O."/>
            <person name="Roalson E.H."/>
            <person name="Silva J.C."/>
            <person name="Silva M.G."/>
            <person name="Suarez C.E."/>
            <person name="Ueti M.W."/>
            <person name="Nene V.M."/>
            <person name="Mealey R.H."/>
            <person name="Knowles D.P."/>
            <person name="Brayton K.A."/>
        </authorList>
    </citation>
    <scope>NUCLEOTIDE SEQUENCE [LARGE SCALE GENOMIC DNA]</scope>
    <source>
        <strain evidence="4 5">WA</strain>
    </source>
</reference>
<dbReference type="GO" id="GO:0015934">
    <property type="term" value="C:large ribosomal subunit"/>
    <property type="evidence" value="ECO:0007669"/>
    <property type="project" value="TreeGrafter"/>
</dbReference>
<keyword evidence="5" id="KW-1185">Reference proteome</keyword>
<dbReference type="EMBL" id="CP001670">
    <property type="protein sequence ID" value="AFZ80739.1"/>
    <property type="molecule type" value="Genomic_DNA"/>
</dbReference>
<accession>L0B0S2</accession>
<dbReference type="SUPFAM" id="SSF57829">
    <property type="entry name" value="Zn-binding ribosomal proteins"/>
    <property type="match status" value="1"/>
</dbReference>
<dbReference type="GO" id="GO:0006412">
    <property type="term" value="P:translation"/>
    <property type="evidence" value="ECO:0007669"/>
    <property type="project" value="InterPro"/>
</dbReference>
<comment type="similarity">
    <text evidence="1">Belongs to the bacterial ribosomal protein bL33 family.</text>
</comment>
<keyword evidence="3" id="KW-0687">Ribonucleoprotein</keyword>
<dbReference type="Gene3D" id="2.20.28.120">
    <property type="entry name" value="Ribosomal protein L33"/>
    <property type="match status" value="1"/>
</dbReference>
<dbReference type="GeneID" id="15805425"/>
<dbReference type="RefSeq" id="XP_004830405.1">
    <property type="nucleotide sequence ID" value="XM_004830348.1"/>
</dbReference>